<comment type="caution">
    <text evidence="2">The sequence shown here is derived from an EMBL/GenBank/DDBJ whole genome shotgun (WGS) entry which is preliminary data.</text>
</comment>
<sequence>MGNYAMVEADQILFSSFLKKKGYVSAADISKVKQPYSYTGSPPTHAHWWWPSGGHVYWCVLRKGQLSYYKTKDEREAVDVLLRFDVLSYRAIPEKRVFNLYTRDKTLSFRAESIELLERWIRALDEFFKVKDERTCCHKEIGETVMSPQKRLDSDMSSEEWEAVVFDTAFGLAILDTDPRLEEKKIANFKEKFGRCNKSNVVAGYENDHEFYNVYDPRNSERVVRGGELYARVKTRFNRSRWKKFKATLTNRNFRLWSVESGKLRKEVPLDKLIDCVEIEDSILDTLFVLVLTDERLKFCSKDDSQVVDWIIAFKCGVLARRKIYKGTSSELGLKRD</sequence>
<feature type="domain" description="PH" evidence="1">
    <location>
        <begin position="57"/>
        <end position="129"/>
    </location>
</feature>
<keyword evidence="3" id="KW-1185">Reference proteome</keyword>
<feature type="domain" description="PH" evidence="1">
    <location>
        <begin position="222"/>
        <end position="319"/>
    </location>
</feature>
<organism evidence="2 3">
    <name type="scientific">Zygosaccharomyces mellis</name>
    <dbReference type="NCBI Taxonomy" id="42258"/>
    <lineage>
        <taxon>Eukaryota</taxon>
        <taxon>Fungi</taxon>
        <taxon>Dikarya</taxon>
        <taxon>Ascomycota</taxon>
        <taxon>Saccharomycotina</taxon>
        <taxon>Saccharomycetes</taxon>
        <taxon>Saccharomycetales</taxon>
        <taxon>Saccharomycetaceae</taxon>
        <taxon>Zygosaccharomyces</taxon>
    </lineage>
</organism>
<dbReference type="Pfam" id="PF00169">
    <property type="entry name" value="PH"/>
    <property type="match status" value="2"/>
</dbReference>
<evidence type="ECO:0000259" key="1">
    <source>
        <dbReference type="PROSITE" id="PS50003"/>
    </source>
</evidence>
<dbReference type="OrthoDB" id="2157866at2759"/>
<dbReference type="SUPFAM" id="SSF50729">
    <property type="entry name" value="PH domain-like"/>
    <property type="match status" value="2"/>
</dbReference>
<evidence type="ECO:0000313" key="3">
    <source>
        <dbReference type="Proteomes" id="UP000301737"/>
    </source>
</evidence>
<dbReference type="Gene3D" id="2.30.29.30">
    <property type="entry name" value="Pleckstrin-homology domain (PH domain)/Phosphotyrosine-binding domain (PTB)"/>
    <property type="match status" value="1"/>
</dbReference>
<evidence type="ECO:0000313" key="2">
    <source>
        <dbReference type="EMBL" id="GCE99177.1"/>
    </source>
</evidence>
<dbReference type="InterPro" id="IPR011993">
    <property type="entry name" value="PH-like_dom_sf"/>
</dbReference>
<proteinExistence type="predicted"/>
<dbReference type="SMART" id="SM00233">
    <property type="entry name" value="PH"/>
    <property type="match status" value="2"/>
</dbReference>
<accession>A0A4C2E4L1</accession>
<gene>
    <name evidence="2" type="ORF">ZYGM_003124</name>
</gene>
<dbReference type="PROSITE" id="PS50003">
    <property type="entry name" value="PH_DOMAIN"/>
    <property type="match status" value="2"/>
</dbReference>
<dbReference type="AlphaFoldDB" id="A0A4C2E4L1"/>
<protein>
    <recommendedName>
        <fullName evidence="1">PH domain-containing protein</fullName>
    </recommendedName>
</protein>
<reference evidence="2 3" key="1">
    <citation type="submission" date="2019-01" db="EMBL/GenBank/DDBJ databases">
        <title>Draft Genome Sequencing of Zygosaccharomyces mellis Ca-7.</title>
        <authorList>
            <person name="Shiwa Y."/>
            <person name="Kanesaki Y."/>
            <person name="Ishige T."/>
            <person name="Mura K."/>
            <person name="Hori T."/>
            <person name="Tamura T."/>
        </authorList>
    </citation>
    <scope>NUCLEOTIDE SEQUENCE [LARGE SCALE GENOMIC DNA]</scope>
    <source>
        <strain evidence="2 3">Ca-7</strain>
    </source>
</reference>
<dbReference type="EMBL" id="BIMX01000008">
    <property type="protein sequence ID" value="GCE99177.1"/>
    <property type="molecule type" value="Genomic_DNA"/>
</dbReference>
<dbReference type="InterPro" id="IPR001849">
    <property type="entry name" value="PH_domain"/>
</dbReference>
<name>A0A4C2E4L1_9SACH</name>
<dbReference type="Proteomes" id="UP000301737">
    <property type="component" value="Unassembled WGS sequence"/>
</dbReference>